<dbReference type="OrthoDB" id="1327928at2759"/>
<gene>
    <name evidence="1" type="ORF">H5410_054841</name>
</gene>
<protein>
    <submittedName>
        <fullName evidence="1">Uncharacterized protein</fullName>
    </submittedName>
</protein>
<sequence length="141" mass="16199">MPQNDVPTPCSGEQNRWCVEGEWQISEDAKMVMARKWRANPREKRRVLTGSLHLFRTFAVIQPHKVARMARDRGASVRRWSGSSMLPICPSWSSFRSGEAQLRDPFRPLIRGCPWSISCHHRAISLWSRCWSLLVPQSAGV</sequence>
<name>A0A9J5WFZ9_SOLCO</name>
<organism evidence="1 2">
    <name type="scientific">Solanum commersonii</name>
    <name type="common">Commerson's wild potato</name>
    <name type="synonym">Commerson's nightshade</name>
    <dbReference type="NCBI Taxonomy" id="4109"/>
    <lineage>
        <taxon>Eukaryota</taxon>
        <taxon>Viridiplantae</taxon>
        <taxon>Streptophyta</taxon>
        <taxon>Embryophyta</taxon>
        <taxon>Tracheophyta</taxon>
        <taxon>Spermatophyta</taxon>
        <taxon>Magnoliopsida</taxon>
        <taxon>eudicotyledons</taxon>
        <taxon>Gunneridae</taxon>
        <taxon>Pentapetalae</taxon>
        <taxon>asterids</taxon>
        <taxon>lamiids</taxon>
        <taxon>Solanales</taxon>
        <taxon>Solanaceae</taxon>
        <taxon>Solanoideae</taxon>
        <taxon>Solaneae</taxon>
        <taxon>Solanum</taxon>
    </lineage>
</organism>
<dbReference type="Proteomes" id="UP000824120">
    <property type="component" value="Chromosome 11"/>
</dbReference>
<proteinExistence type="predicted"/>
<reference evidence="1 2" key="1">
    <citation type="submission" date="2020-09" db="EMBL/GenBank/DDBJ databases">
        <title>De no assembly of potato wild relative species, Solanum commersonii.</title>
        <authorList>
            <person name="Cho K."/>
        </authorList>
    </citation>
    <scope>NUCLEOTIDE SEQUENCE [LARGE SCALE GENOMIC DNA]</scope>
    <source>
        <strain evidence="1">LZ3.2</strain>
        <tissue evidence="1">Leaf</tissue>
    </source>
</reference>
<evidence type="ECO:0000313" key="1">
    <source>
        <dbReference type="EMBL" id="KAG5574707.1"/>
    </source>
</evidence>
<keyword evidence="2" id="KW-1185">Reference proteome</keyword>
<accession>A0A9J5WFZ9</accession>
<comment type="caution">
    <text evidence="1">The sequence shown here is derived from an EMBL/GenBank/DDBJ whole genome shotgun (WGS) entry which is preliminary data.</text>
</comment>
<dbReference type="AlphaFoldDB" id="A0A9J5WFZ9"/>
<evidence type="ECO:0000313" key="2">
    <source>
        <dbReference type="Proteomes" id="UP000824120"/>
    </source>
</evidence>
<dbReference type="EMBL" id="JACXVP010000011">
    <property type="protein sequence ID" value="KAG5574707.1"/>
    <property type="molecule type" value="Genomic_DNA"/>
</dbReference>